<evidence type="ECO:0000256" key="11">
    <source>
        <dbReference type="PIRSR" id="PIRSR005639-1"/>
    </source>
</evidence>
<feature type="binding site" evidence="10 12">
    <location>
        <begin position="51"/>
        <end position="53"/>
    </location>
    <ligand>
        <name>L-glutamine</name>
        <dbReference type="ChEBI" id="CHEBI:58359"/>
    </ligand>
</feature>
<dbReference type="Gene3D" id="3.40.50.880">
    <property type="match status" value="1"/>
</dbReference>
<dbReference type="EC" id="4.3.3.6" evidence="10"/>
<comment type="similarity">
    <text evidence="1 10">Belongs to the glutaminase PdxT/SNO family.</text>
</comment>
<dbReference type="GO" id="GO:0006543">
    <property type="term" value="P:L-glutamine catabolic process"/>
    <property type="evidence" value="ECO:0007669"/>
    <property type="project" value="UniProtKB-UniRule"/>
</dbReference>
<evidence type="ECO:0000256" key="4">
    <source>
        <dbReference type="ARBA" id="ARBA00022962"/>
    </source>
</evidence>
<comment type="function">
    <text evidence="8 10">Catalyzes the hydrolysis of glutamine to glutamate and ammonia as part of the biosynthesis of pyridoxal 5'-phosphate. The resulting ammonia molecule is channeled to the active site of PdxS.</text>
</comment>
<evidence type="ECO:0000256" key="5">
    <source>
        <dbReference type="ARBA" id="ARBA00023239"/>
    </source>
</evidence>
<dbReference type="PANTHER" id="PTHR31559">
    <property type="entry name" value="PYRIDOXAL 5'-PHOSPHATE SYNTHASE SUBUNIT SNO"/>
    <property type="match status" value="1"/>
</dbReference>
<dbReference type="GO" id="GO:0008614">
    <property type="term" value="P:pyridoxine metabolic process"/>
    <property type="evidence" value="ECO:0007669"/>
    <property type="project" value="TreeGrafter"/>
</dbReference>
<dbReference type="GO" id="GO:0005829">
    <property type="term" value="C:cytosol"/>
    <property type="evidence" value="ECO:0007669"/>
    <property type="project" value="TreeGrafter"/>
</dbReference>
<evidence type="ECO:0000256" key="1">
    <source>
        <dbReference type="ARBA" id="ARBA00008345"/>
    </source>
</evidence>
<dbReference type="PIRSF" id="PIRSF005639">
    <property type="entry name" value="Glut_amidoT_SNO"/>
    <property type="match status" value="1"/>
</dbReference>
<feature type="active site" description="Charge relay system" evidence="10 11">
    <location>
        <position position="178"/>
    </location>
</feature>
<comment type="caution">
    <text evidence="13">The sequence shown here is derived from an EMBL/GenBank/DDBJ whole genome shotgun (WGS) entry which is preliminary data.</text>
</comment>
<dbReference type="UniPathway" id="UPA00245"/>
<keyword evidence="2 10" id="KW-0378">Hydrolase</keyword>
<comment type="catalytic activity">
    <reaction evidence="7 10">
        <text>L-glutamine + H2O = L-glutamate + NH4(+)</text>
        <dbReference type="Rhea" id="RHEA:15889"/>
        <dbReference type="ChEBI" id="CHEBI:15377"/>
        <dbReference type="ChEBI" id="CHEBI:28938"/>
        <dbReference type="ChEBI" id="CHEBI:29985"/>
        <dbReference type="ChEBI" id="CHEBI:58359"/>
        <dbReference type="EC" id="3.5.1.2"/>
    </reaction>
</comment>
<organism evidence="13 14">
    <name type="scientific">Paraeggerthella hongkongensis</name>
    <dbReference type="NCBI Taxonomy" id="230658"/>
    <lineage>
        <taxon>Bacteria</taxon>
        <taxon>Bacillati</taxon>
        <taxon>Actinomycetota</taxon>
        <taxon>Coriobacteriia</taxon>
        <taxon>Eggerthellales</taxon>
        <taxon>Eggerthellaceae</taxon>
        <taxon>Paraeggerthella</taxon>
    </lineage>
</organism>
<protein>
    <recommendedName>
        <fullName evidence="10">Pyridoxal 5'-phosphate synthase subunit PdxT</fullName>
        <ecNumber evidence="10">4.3.3.6</ecNumber>
    </recommendedName>
    <alternativeName>
        <fullName evidence="10">Pdx2</fullName>
    </alternativeName>
    <alternativeName>
        <fullName evidence="10">Pyridoxal 5'-phosphate synthase glutaminase subunit</fullName>
        <ecNumber evidence="10">3.5.1.2</ecNumber>
    </alternativeName>
</protein>
<dbReference type="FunFam" id="3.40.50.880:FF:000010">
    <property type="entry name" value="uncharacterized protein LOC100176842 isoform X2"/>
    <property type="match status" value="1"/>
</dbReference>
<dbReference type="GO" id="GO:0042823">
    <property type="term" value="P:pyridoxal phosphate biosynthetic process"/>
    <property type="evidence" value="ECO:0007669"/>
    <property type="project" value="UniProtKB-UniRule"/>
</dbReference>
<evidence type="ECO:0000313" key="13">
    <source>
        <dbReference type="EMBL" id="RNL46923.1"/>
    </source>
</evidence>
<dbReference type="NCBIfam" id="TIGR03800">
    <property type="entry name" value="PLP_synth_Pdx2"/>
    <property type="match status" value="1"/>
</dbReference>
<dbReference type="PROSITE" id="PS01236">
    <property type="entry name" value="PDXT_SNO_1"/>
    <property type="match status" value="1"/>
</dbReference>
<keyword evidence="5 10" id="KW-0456">Lyase</keyword>
<dbReference type="EMBL" id="QICD01000005">
    <property type="protein sequence ID" value="RNL46923.1"/>
    <property type="molecule type" value="Genomic_DNA"/>
</dbReference>
<dbReference type="InterPro" id="IPR002161">
    <property type="entry name" value="PdxT/SNO"/>
</dbReference>
<evidence type="ECO:0000256" key="8">
    <source>
        <dbReference type="ARBA" id="ARBA00054599"/>
    </source>
</evidence>
<feature type="active site" description="Nucleophile" evidence="10 11">
    <location>
        <position position="83"/>
    </location>
</feature>
<evidence type="ECO:0000256" key="3">
    <source>
        <dbReference type="ARBA" id="ARBA00022898"/>
    </source>
</evidence>
<name>A0A3N0BHJ6_9ACTN</name>
<dbReference type="Pfam" id="PF01174">
    <property type="entry name" value="SNO"/>
    <property type="match status" value="1"/>
</dbReference>
<keyword evidence="3 10" id="KW-0663">Pyridoxal phosphate</keyword>
<dbReference type="InterPro" id="IPR021196">
    <property type="entry name" value="PdxT/SNO_CS"/>
</dbReference>
<dbReference type="PROSITE" id="PS51130">
    <property type="entry name" value="PDXT_SNO_2"/>
    <property type="match status" value="1"/>
</dbReference>
<accession>A0A3N0BHJ6</accession>
<comment type="subunit">
    <text evidence="9 10">In the presence of PdxS, forms a dodecamer of heterodimers. Only shows activity in the heterodimer.</text>
</comment>
<evidence type="ECO:0000256" key="12">
    <source>
        <dbReference type="PIRSR" id="PIRSR005639-2"/>
    </source>
</evidence>
<feature type="active site" description="Charge relay system" evidence="10 11">
    <location>
        <position position="180"/>
    </location>
</feature>
<reference evidence="14" key="1">
    <citation type="submission" date="2018-05" db="EMBL/GenBank/DDBJ databases">
        <title>Genome Sequencing of selected type strains of the family Eggerthellaceae.</title>
        <authorList>
            <person name="Danylec N."/>
            <person name="Stoll D.A."/>
            <person name="Doetsch A."/>
            <person name="Huch M."/>
        </authorList>
    </citation>
    <scope>NUCLEOTIDE SEQUENCE [LARGE SCALE GENOMIC DNA]</scope>
    <source>
        <strain evidence="14">DSM 16106</strain>
    </source>
</reference>
<comment type="pathway">
    <text evidence="10">Cofactor biosynthesis; pyridoxal 5'-phosphate biosynthesis.</text>
</comment>
<evidence type="ECO:0000256" key="10">
    <source>
        <dbReference type="HAMAP-Rule" id="MF_01615"/>
    </source>
</evidence>
<dbReference type="SUPFAM" id="SSF52317">
    <property type="entry name" value="Class I glutamine amidotransferase-like"/>
    <property type="match status" value="1"/>
</dbReference>
<evidence type="ECO:0000256" key="7">
    <source>
        <dbReference type="ARBA" id="ARBA00049534"/>
    </source>
</evidence>
<dbReference type="EC" id="3.5.1.2" evidence="10"/>
<evidence type="ECO:0000313" key="14">
    <source>
        <dbReference type="Proteomes" id="UP000278632"/>
    </source>
</evidence>
<feature type="binding site" evidence="10 12">
    <location>
        <position position="112"/>
    </location>
    <ligand>
        <name>L-glutamine</name>
        <dbReference type="ChEBI" id="CHEBI:58359"/>
    </ligand>
</feature>
<proteinExistence type="inferred from homology"/>
<keyword evidence="4 10" id="KW-0315">Glutamine amidotransferase</keyword>
<dbReference type="OrthoDB" id="9810320at2"/>
<keyword evidence="14" id="KW-1185">Reference proteome</keyword>
<dbReference type="Proteomes" id="UP000278632">
    <property type="component" value="Unassembled WGS sequence"/>
</dbReference>
<sequence>MQPMNKTIGVLALQGAFREHRAMLDGLGAATRLVRWPHELDGLDGLVLPGGESTAIAKLLAIHGMYQPLRDAFARGMAVFGTCAGAILMARDIEGARPDQEPLALMDVRIRRNAYGRQIDSFETAVPWVGIEGGPVKGVFIRAPRFADWGPNVEVLSAADDGEPLAVREGRALAVAFHPELTDDARVHAFFLDRVVGEERASC</sequence>
<comment type="catalytic activity">
    <reaction evidence="6 10">
        <text>aldehydo-D-ribose 5-phosphate + D-glyceraldehyde 3-phosphate + L-glutamine = pyridoxal 5'-phosphate + L-glutamate + phosphate + 3 H2O + H(+)</text>
        <dbReference type="Rhea" id="RHEA:31507"/>
        <dbReference type="ChEBI" id="CHEBI:15377"/>
        <dbReference type="ChEBI" id="CHEBI:15378"/>
        <dbReference type="ChEBI" id="CHEBI:29985"/>
        <dbReference type="ChEBI" id="CHEBI:43474"/>
        <dbReference type="ChEBI" id="CHEBI:58273"/>
        <dbReference type="ChEBI" id="CHEBI:58359"/>
        <dbReference type="ChEBI" id="CHEBI:59776"/>
        <dbReference type="ChEBI" id="CHEBI:597326"/>
        <dbReference type="EC" id="4.3.3.6"/>
    </reaction>
</comment>
<dbReference type="AlphaFoldDB" id="A0A3N0BHJ6"/>
<dbReference type="InterPro" id="IPR029062">
    <property type="entry name" value="Class_I_gatase-like"/>
</dbReference>
<dbReference type="PANTHER" id="PTHR31559:SF0">
    <property type="entry name" value="PYRIDOXAL 5'-PHOSPHATE SYNTHASE SUBUNIT SNO1-RELATED"/>
    <property type="match status" value="1"/>
</dbReference>
<feature type="binding site" evidence="10 12">
    <location>
        <begin position="141"/>
        <end position="142"/>
    </location>
    <ligand>
        <name>L-glutamine</name>
        <dbReference type="ChEBI" id="CHEBI:58359"/>
    </ligand>
</feature>
<evidence type="ECO:0000256" key="9">
    <source>
        <dbReference type="ARBA" id="ARBA00064749"/>
    </source>
</evidence>
<dbReference type="PROSITE" id="PS51273">
    <property type="entry name" value="GATASE_TYPE_1"/>
    <property type="match status" value="1"/>
</dbReference>
<evidence type="ECO:0000256" key="6">
    <source>
        <dbReference type="ARBA" id="ARBA00047992"/>
    </source>
</evidence>
<gene>
    <name evidence="10" type="primary">pdxT</name>
    <name evidence="13" type="ORF">DMP08_04385</name>
</gene>
<dbReference type="CDD" id="cd01749">
    <property type="entry name" value="GATase1_PB"/>
    <property type="match status" value="1"/>
</dbReference>
<dbReference type="HAMAP" id="MF_01615">
    <property type="entry name" value="PdxT"/>
    <property type="match status" value="1"/>
</dbReference>
<dbReference type="GO" id="GO:0036381">
    <property type="term" value="F:pyridoxal 5'-phosphate synthase (glutamine hydrolysing) activity"/>
    <property type="evidence" value="ECO:0007669"/>
    <property type="project" value="UniProtKB-UniRule"/>
</dbReference>
<evidence type="ECO:0000256" key="2">
    <source>
        <dbReference type="ARBA" id="ARBA00022801"/>
    </source>
</evidence>
<dbReference type="GO" id="GO:1903600">
    <property type="term" value="C:glutaminase complex"/>
    <property type="evidence" value="ECO:0007669"/>
    <property type="project" value="TreeGrafter"/>
</dbReference>
<dbReference type="GO" id="GO:0004359">
    <property type="term" value="F:glutaminase activity"/>
    <property type="evidence" value="ECO:0007669"/>
    <property type="project" value="UniProtKB-UniRule"/>
</dbReference>